<dbReference type="RefSeq" id="XP_046078467.1">
    <property type="nucleotide sequence ID" value="XM_046214969.1"/>
</dbReference>
<dbReference type="InterPro" id="IPR036396">
    <property type="entry name" value="Cyt_P450_sf"/>
</dbReference>
<evidence type="ECO:0000256" key="3">
    <source>
        <dbReference type="ARBA" id="ARBA00022617"/>
    </source>
</evidence>
<dbReference type="GO" id="GO:0004497">
    <property type="term" value="F:monooxygenase activity"/>
    <property type="evidence" value="ECO:0007669"/>
    <property type="project" value="UniProtKB-KW"/>
</dbReference>
<comment type="cofactor">
    <cofactor evidence="1 8">
        <name>heme</name>
        <dbReference type="ChEBI" id="CHEBI:30413"/>
    </cofactor>
</comment>
<dbReference type="AlphaFoldDB" id="A0AAD4L3D1"/>
<comment type="similarity">
    <text evidence="2 9">Belongs to the cytochrome P450 family.</text>
</comment>
<evidence type="ECO:0000256" key="5">
    <source>
        <dbReference type="ARBA" id="ARBA00023002"/>
    </source>
</evidence>
<feature type="binding site" description="axial binding residue" evidence="8">
    <location>
        <position position="454"/>
    </location>
    <ligand>
        <name>heme</name>
        <dbReference type="ChEBI" id="CHEBI:30413"/>
    </ligand>
    <ligandPart>
        <name>Fe</name>
        <dbReference type="ChEBI" id="CHEBI:18248"/>
    </ligandPart>
</feature>
<protein>
    <submittedName>
        <fullName evidence="10">Cytochrome P450 CYP3/CYP5/CYP6/CYP9</fullName>
    </submittedName>
</protein>
<dbReference type="Proteomes" id="UP001201262">
    <property type="component" value="Unassembled WGS sequence"/>
</dbReference>
<dbReference type="EMBL" id="JAJTJA010000001">
    <property type="protein sequence ID" value="KAH8705846.1"/>
    <property type="molecule type" value="Genomic_DNA"/>
</dbReference>
<keyword evidence="5 9" id="KW-0560">Oxidoreductase</keyword>
<evidence type="ECO:0000256" key="6">
    <source>
        <dbReference type="ARBA" id="ARBA00023004"/>
    </source>
</evidence>
<evidence type="ECO:0000256" key="8">
    <source>
        <dbReference type="PIRSR" id="PIRSR602401-1"/>
    </source>
</evidence>
<evidence type="ECO:0000256" key="2">
    <source>
        <dbReference type="ARBA" id="ARBA00010617"/>
    </source>
</evidence>
<dbReference type="SUPFAM" id="SSF48264">
    <property type="entry name" value="Cytochrome P450"/>
    <property type="match status" value="1"/>
</dbReference>
<dbReference type="InterPro" id="IPR001128">
    <property type="entry name" value="Cyt_P450"/>
</dbReference>
<proteinExistence type="inferred from homology"/>
<dbReference type="PANTHER" id="PTHR24305">
    <property type="entry name" value="CYTOCHROME P450"/>
    <property type="match status" value="1"/>
</dbReference>
<dbReference type="PRINTS" id="PR00385">
    <property type="entry name" value="P450"/>
</dbReference>
<sequence>MALGFIADVDSITIGKAIVSLILGGCLVRLFYNLHLHPLRHYPGPLLARATSAYSLYLNTLGIQHTKEKEWHDKYGDVVRCAPNYLSYSSSQAWKEIHGYRTSLQGSFDKDSAFFLTNPKGVRHIVAANGAEHRRLRRLLAPAFSDKALQAQEPIIQSYVDHLIQQLRIQPDTREGIVNIVKWFNFTTFDIIGDLSFGEPFGLLNSGEWHRYVTTIFGSVKVFTYLRFILEVFFTPLKELFLVLFVPKRLIDDLKYQTSLAEEKLKKRMESDMKREDFVHYILKGSQEQAGEDGLTFQEMVSQAQVLLLAGSETTATSLSGMTYYLLKTPTALEKLTTEIRSAFTVESDITILKASQLPYLQAVLNESLRMYPPAPNSFPRVAPYPGEMICGRYVPGGISVGMHHYSSYRSRKNFVEPNSFIPERWIMDETRDPKFDADNHEAYHPFSTGTRNCLGRSIAWAELRLIVCKLFYNFDLALQPDSEKWIDQPTFGLWEKGPLNVRIKPIRR</sequence>
<dbReference type="InterPro" id="IPR002401">
    <property type="entry name" value="Cyt_P450_E_grp-I"/>
</dbReference>
<dbReference type="GO" id="GO:0005506">
    <property type="term" value="F:iron ion binding"/>
    <property type="evidence" value="ECO:0007669"/>
    <property type="project" value="InterPro"/>
</dbReference>
<accession>A0AAD4L3D1</accession>
<dbReference type="PROSITE" id="PS00086">
    <property type="entry name" value="CYTOCHROME_P450"/>
    <property type="match status" value="1"/>
</dbReference>
<keyword evidence="11" id="KW-1185">Reference proteome</keyword>
<organism evidence="10 11">
    <name type="scientific">Talaromyces proteolyticus</name>
    <dbReference type="NCBI Taxonomy" id="1131652"/>
    <lineage>
        <taxon>Eukaryota</taxon>
        <taxon>Fungi</taxon>
        <taxon>Dikarya</taxon>
        <taxon>Ascomycota</taxon>
        <taxon>Pezizomycotina</taxon>
        <taxon>Eurotiomycetes</taxon>
        <taxon>Eurotiomycetidae</taxon>
        <taxon>Eurotiales</taxon>
        <taxon>Trichocomaceae</taxon>
        <taxon>Talaromyces</taxon>
        <taxon>Talaromyces sect. Bacilispori</taxon>
    </lineage>
</organism>
<comment type="caution">
    <text evidence="10">The sequence shown here is derived from an EMBL/GenBank/DDBJ whole genome shotgun (WGS) entry which is preliminary data.</text>
</comment>
<dbReference type="CDD" id="cd11058">
    <property type="entry name" value="CYP60B-like"/>
    <property type="match status" value="1"/>
</dbReference>
<dbReference type="PANTHER" id="PTHR24305:SF210">
    <property type="entry name" value="CYTOCHROME P450 MONOOXYGENASE ASQL-RELATED"/>
    <property type="match status" value="1"/>
</dbReference>
<dbReference type="GeneID" id="70245256"/>
<keyword evidence="7 9" id="KW-0503">Monooxygenase</keyword>
<dbReference type="GO" id="GO:0016705">
    <property type="term" value="F:oxidoreductase activity, acting on paired donors, with incorporation or reduction of molecular oxygen"/>
    <property type="evidence" value="ECO:0007669"/>
    <property type="project" value="InterPro"/>
</dbReference>
<evidence type="ECO:0000256" key="9">
    <source>
        <dbReference type="RuleBase" id="RU000461"/>
    </source>
</evidence>
<evidence type="ECO:0000313" key="11">
    <source>
        <dbReference type="Proteomes" id="UP001201262"/>
    </source>
</evidence>
<dbReference type="InterPro" id="IPR017972">
    <property type="entry name" value="Cyt_P450_CS"/>
</dbReference>
<evidence type="ECO:0000256" key="1">
    <source>
        <dbReference type="ARBA" id="ARBA00001971"/>
    </source>
</evidence>
<dbReference type="InterPro" id="IPR050121">
    <property type="entry name" value="Cytochrome_P450_monoxygenase"/>
</dbReference>
<evidence type="ECO:0000256" key="7">
    <source>
        <dbReference type="ARBA" id="ARBA00023033"/>
    </source>
</evidence>
<keyword evidence="6 8" id="KW-0408">Iron</keyword>
<keyword evidence="3 8" id="KW-0349">Heme</keyword>
<name>A0AAD4L3D1_9EURO</name>
<gene>
    <name evidence="10" type="ORF">BGW36DRAFT_368263</name>
</gene>
<reference evidence="10" key="1">
    <citation type="submission" date="2021-12" db="EMBL/GenBank/DDBJ databases">
        <title>Convergent genome expansion in fungi linked to evolution of root-endophyte symbiosis.</title>
        <authorList>
            <consortium name="DOE Joint Genome Institute"/>
            <person name="Ke Y.-H."/>
            <person name="Bonito G."/>
            <person name="Liao H.-L."/>
            <person name="Looney B."/>
            <person name="Rojas-Flechas A."/>
            <person name="Nash J."/>
            <person name="Hameed K."/>
            <person name="Schadt C."/>
            <person name="Martin F."/>
            <person name="Crous P.W."/>
            <person name="Miettinen O."/>
            <person name="Magnuson J.K."/>
            <person name="Labbe J."/>
            <person name="Jacobson D."/>
            <person name="Doktycz M.J."/>
            <person name="Veneault-Fourrey C."/>
            <person name="Kuo A."/>
            <person name="Mondo S."/>
            <person name="Calhoun S."/>
            <person name="Riley R."/>
            <person name="Ohm R."/>
            <person name="LaButti K."/>
            <person name="Andreopoulos B."/>
            <person name="Pangilinan J."/>
            <person name="Nolan M."/>
            <person name="Tritt A."/>
            <person name="Clum A."/>
            <person name="Lipzen A."/>
            <person name="Daum C."/>
            <person name="Barry K."/>
            <person name="Grigoriev I.V."/>
            <person name="Vilgalys R."/>
        </authorList>
    </citation>
    <scope>NUCLEOTIDE SEQUENCE</scope>
    <source>
        <strain evidence="10">PMI_201</strain>
    </source>
</reference>
<dbReference type="Pfam" id="PF00067">
    <property type="entry name" value="p450"/>
    <property type="match status" value="1"/>
</dbReference>
<evidence type="ECO:0000256" key="4">
    <source>
        <dbReference type="ARBA" id="ARBA00022723"/>
    </source>
</evidence>
<evidence type="ECO:0000313" key="10">
    <source>
        <dbReference type="EMBL" id="KAH8705846.1"/>
    </source>
</evidence>
<dbReference type="Gene3D" id="1.10.630.10">
    <property type="entry name" value="Cytochrome P450"/>
    <property type="match status" value="1"/>
</dbReference>
<dbReference type="GO" id="GO:0020037">
    <property type="term" value="F:heme binding"/>
    <property type="evidence" value="ECO:0007669"/>
    <property type="project" value="InterPro"/>
</dbReference>
<dbReference type="PRINTS" id="PR00463">
    <property type="entry name" value="EP450I"/>
</dbReference>
<keyword evidence="4 8" id="KW-0479">Metal-binding</keyword>